<accession>M2QD97</accession>
<dbReference type="AlphaFoldDB" id="M2QD97"/>
<organism evidence="1 2">
    <name type="scientific">Ceriporiopsis subvermispora (strain B)</name>
    <name type="common">White-rot fungus</name>
    <name type="synonym">Gelatoporia subvermispora</name>
    <dbReference type="NCBI Taxonomy" id="914234"/>
    <lineage>
        <taxon>Eukaryota</taxon>
        <taxon>Fungi</taxon>
        <taxon>Dikarya</taxon>
        <taxon>Basidiomycota</taxon>
        <taxon>Agaricomycotina</taxon>
        <taxon>Agaricomycetes</taxon>
        <taxon>Polyporales</taxon>
        <taxon>Gelatoporiaceae</taxon>
        <taxon>Gelatoporia</taxon>
    </lineage>
</organism>
<gene>
    <name evidence="1" type="ORF">CERSUDRAFT_66847</name>
</gene>
<name>M2QD97_CERS8</name>
<reference evidence="1 2" key="1">
    <citation type="journal article" date="2012" name="Proc. Natl. Acad. Sci. U.S.A.">
        <title>Comparative genomics of Ceriporiopsis subvermispora and Phanerochaete chrysosporium provide insight into selective ligninolysis.</title>
        <authorList>
            <person name="Fernandez-Fueyo E."/>
            <person name="Ruiz-Duenas F.J."/>
            <person name="Ferreira P."/>
            <person name="Floudas D."/>
            <person name="Hibbett D.S."/>
            <person name="Canessa P."/>
            <person name="Larrondo L.F."/>
            <person name="James T.Y."/>
            <person name="Seelenfreund D."/>
            <person name="Lobos S."/>
            <person name="Polanco R."/>
            <person name="Tello M."/>
            <person name="Honda Y."/>
            <person name="Watanabe T."/>
            <person name="Watanabe T."/>
            <person name="Ryu J.S."/>
            <person name="Kubicek C.P."/>
            <person name="Schmoll M."/>
            <person name="Gaskell J."/>
            <person name="Hammel K.E."/>
            <person name="St John F.J."/>
            <person name="Vanden Wymelenberg A."/>
            <person name="Sabat G."/>
            <person name="Splinter BonDurant S."/>
            <person name="Syed K."/>
            <person name="Yadav J.S."/>
            <person name="Doddapaneni H."/>
            <person name="Subramanian V."/>
            <person name="Lavin J.L."/>
            <person name="Oguiza J.A."/>
            <person name="Perez G."/>
            <person name="Pisabarro A.G."/>
            <person name="Ramirez L."/>
            <person name="Santoyo F."/>
            <person name="Master E."/>
            <person name="Coutinho P.M."/>
            <person name="Henrissat B."/>
            <person name="Lombard V."/>
            <person name="Magnuson J.K."/>
            <person name="Kuees U."/>
            <person name="Hori C."/>
            <person name="Igarashi K."/>
            <person name="Samejima M."/>
            <person name="Held B.W."/>
            <person name="Barry K.W."/>
            <person name="LaButti K.M."/>
            <person name="Lapidus A."/>
            <person name="Lindquist E.A."/>
            <person name="Lucas S.M."/>
            <person name="Riley R."/>
            <person name="Salamov A.A."/>
            <person name="Hoffmeister D."/>
            <person name="Schwenk D."/>
            <person name="Hadar Y."/>
            <person name="Yarden O."/>
            <person name="de Vries R.P."/>
            <person name="Wiebenga A."/>
            <person name="Stenlid J."/>
            <person name="Eastwood D."/>
            <person name="Grigoriev I.V."/>
            <person name="Berka R.M."/>
            <person name="Blanchette R.A."/>
            <person name="Kersten P."/>
            <person name="Martinez A.T."/>
            <person name="Vicuna R."/>
            <person name="Cullen D."/>
        </authorList>
    </citation>
    <scope>NUCLEOTIDE SEQUENCE [LARGE SCALE GENOMIC DNA]</scope>
    <source>
        <strain evidence="1 2">B</strain>
    </source>
</reference>
<evidence type="ECO:0000313" key="2">
    <source>
        <dbReference type="Proteomes" id="UP000016930"/>
    </source>
</evidence>
<evidence type="ECO:0000313" key="1">
    <source>
        <dbReference type="EMBL" id="EMD35008.1"/>
    </source>
</evidence>
<proteinExistence type="predicted"/>
<protein>
    <submittedName>
        <fullName evidence="1">Uncharacterized protein</fullName>
    </submittedName>
</protein>
<keyword evidence="2" id="KW-1185">Reference proteome</keyword>
<dbReference type="Proteomes" id="UP000016930">
    <property type="component" value="Unassembled WGS sequence"/>
</dbReference>
<dbReference type="HOGENOM" id="CLU_2183640_0_0_1"/>
<dbReference type="EMBL" id="KB445801">
    <property type="protein sequence ID" value="EMD35008.1"/>
    <property type="molecule type" value="Genomic_DNA"/>
</dbReference>
<sequence>MSNTASGWFKLARNSNTKFVACFTIPNKGAVTLSGKLNEHLERCECAQATLIYGDVSQLSGSHDIGQADFGTSISLVLDNSVRISGQLDSQVSALQTSGKGTWVTAG</sequence>